<evidence type="ECO:0000256" key="1">
    <source>
        <dbReference type="SAM" id="SignalP"/>
    </source>
</evidence>
<organism evidence="3 4">
    <name type="scientific">Actinocorallia aurantiaca</name>
    <dbReference type="NCBI Taxonomy" id="46204"/>
    <lineage>
        <taxon>Bacteria</taxon>
        <taxon>Bacillati</taxon>
        <taxon>Actinomycetota</taxon>
        <taxon>Actinomycetes</taxon>
        <taxon>Streptosporangiales</taxon>
        <taxon>Thermomonosporaceae</taxon>
        <taxon>Actinocorallia</taxon>
    </lineage>
</organism>
<proteinExistence type="predicted"/>
<evidence type="ECO:0000259" key="2">
    <source>
        <dbReference type="Pfam" id="PF14200"/>
    </source>
</evidence>
<sequence>MRSLLKAVTKLVGCTVAGFVGVTMLASAAHADGIASYRNQGSSYYNSAGTLVYRYTSPAGESVSNGSRLALRKGVHASHFFFIFTSTGTPSEYRFQNYVTDWATSNADKAMLDVSGSGTADGTWADHWQYNGGANQRWKYIDAGSGWYTLRPQHTSNRCLDRENANEGAQLYIWTCNSTNPQKWQHYYW</sequence>
<dbReference type="EMBL" id="BAAATZ010000006">
    <property type="protein sequence ID" value="GAA2722336.1"/>
    <property type="molecule type" value="Genomic_DNA"/>
</dbReference>
<name>A0ABN3U4A4_9ACTN</name>
<evidence type="ECO:0000313" key="3">
    <source>
        <dbReference type="EMBL" id="GAA2722336.1"/>
    </source>
</evidence>
<keyword evidence="1" id="KW-0732">Signal</keyword>
<dbReference type="SUPFAM" id="SSF50370">
    <property type="entry name" value="Ricin B-like lectins"/>
    <property type="match status" value="1"/>
</dbReference>
<feature type="domain" description="Ricin B lectin" evidence="2">
    <location>
        <begin position="107"/>
        <end position="166"/>
    </location>
</feature>
<dbReference type="Pfam" id="PF14200">
    <property type="entry name" value="RicinB_lectin_2"/>
    <property type="match status" value="1"/>
</dbReference>
<accession>A0ABN3U4A4</accession>
<reference evidence="3 4" key="1">
    <citation type="journal article" date="2019" name="Int. J. Syst. Evol. Microbiol.">
        <title>The Global Catalogue of Microorganisms (GCM) 10K type strain sequencing project: providing services to taxonomists for standard genome sequencing and annotation.</title>
        <authorList>
            <consortium name="The Broad Institute Genomics Platform"/>
            <consortium name="The Broad Institute Genome Sequencing Center for Infectious Disease"/>
            <person name="Wu L."/>
            <person name="Ma J."/>
        </authorList>
    </citation>
    <scope>NUCLEOTIDE SEQUENCE [LARGE SCALE GENOMIC DNA]</scope>
    <source>
        <strain evidence="3 4">JCM 8201</strain>
    </source>
</reference>
<dbReference type="Gene3D" id="2.80.10.50">
    <property type="match status" value="2"/>
</dbReference>
<comment type="caution">
    <text evidence="3">The sequence shown here is derived from an EMBL/GenBank/DDBJ whole genome shotgun (WGS) entry which is preliminary data.</text>
</comment>
<gene>
    <name evidence="3" type="ORF">GCM10010439_14720</name>
</gene>
<dbReference type="Proteomes" id="UP001501842">
    <property type="component" value="Unassembled WGS sequence"/>
</dbReference>
<protein>
    <recommendedName>
        <fullName evidence="2">Ricin B lectin domain-containing protein</fullName>
    </recommendedName>
</protein>
<dbReference type="InterPro" id="IPR035992">
    <property type="entry name" value="Ricin_B-like_lectins"/>
</dbReference>
<keyword evidence="4" id="KW-1185">Reference proteome</keyword>
<feature type="chain" id="PRO_5045115321" description="Ricin B lectin domain-containing protein" evidence="1">
    <location>
        <begin position="32"/>
        <end position="189"/>
    </location>
</feature>
<dbReference type="CDD" id="cd00161">
    <property type="entry name" value="beta-trefoil_Ricin-like"/>
    <property type="match status" value="1"/>
</dbReference>
<dbReference type="PROSITE" id="PS50231">
    <property type="entry name" value="RICIN_B_LECTIN"/>
    <property type="match status" value="1"/>
</dbReference>
<dbReference type="InterPro" id="IPR000772">
    <property type="entry name" value="Ricin_B_lectin"/>
</dbReference>
<feature type="signal peptide" evidence="1">
    <location>
        <begin position="1"/>
        <end position="31"/>
    </location>
</feature>
<evidence type="ECO:0000313" key="4">
    <source>
        <dbReference type="Proteomes" id="UP001501842"/>
    </source>
</evidence>